<dbReference type="AlphaFoldDB" id="A0A101XSZ9"/>
<dbReference type="EMBL" id="LPVJ01000007">
    <property type="protein sequence ID" value="KUO97014.1"/>
    <property type="molecule type" value="Genomic_DNA"/>
</dbReference>
<feature type="domain" description="ATP-grasp" evidence="2">
    <location>
        <begin position="176"/>
        <end position="410"/>
    </location>
</feature>
<evidence type="ECO:0000313" key="4">
    <source>
        <dbReference type="Proteomes" id="UP000053557"/>
    </source>
</evidence>
<organism evidence="3 4">
    <name type="scientific">Ferroacidibacillus organovorans</name>
    <dbReference type="NCBI Taxonomy" id="1765683"/>
    <lineage>
        <taxon>Bacteria</taxon>
        <taxon>Bacillati</taxon>
        <taxon>Bacillota</taxon>
        <taxon>Bacilli</taxon>
        <taxon>Bacillales</taxon>
        <taxon>Alicyclobacillaceae</taxon>
        <taxon>Ferroacidibacillus</taxon>
    </lineage>
</organism>
<keyword evidence="4" id="KW-1185">Reference proteome</keyword>
<sequence length="419" mass="47042">MSQSHTVEVSYGALSKRLDFLGKRREMKILLPKGIRAALHMPPHAMRFMTTGHQAIRIGPAFAIYALPLTKGRRFGQQQSLFQDVSRLGARLGMDIYVITPGAIRTDSGVVMGYRFREGTWRKEVCPYPDVVWRRLTSRPRAFLTKLMEDETIFESIPQITLPRSMSEKGVMHQRVLMCSPFSAHVPHTLMARSTEELVACVDGFDDCYVKPARGTQGIGIVRVRRARGGYEVLRDGAPPREISLSELARRYAPFFRAGERVLIQETIPLLRTKEGRPLDFRCLVQAVNGRPVVTALIARIGSLESITTNLHTGGEAVSAQALLPHLSVAQASAMSAEFSRMESLACDLFEHIKRQHGELGEVGIDFAFDQDLRVYILEVNPCPGRRMLKNVDLRLRTRSITRILEHALCITGYESIKS</sequence>
<dbReference type="OrthoDB" id="7869153at2"/>
<evidence type="ECO:0000313" key="3">
    <source>
        <dbReference type="EMBL" id="KUO97014.1"/>
    </source>
</evidence>
<dbReference type="InterPro" id="IPR026838">
    <property type="entry name" value="YheC/D"/>
</dbReference>
<dbReference type="RefSeq" id="WP_067711972.1">
    <property type="nucleotide sequence ID" value="NZ_LPVJ01000007.1"/>
</dbReference>
<dbReference type="PROSITE" id="PS50975">
    <property type="entry name" value="ATP_GRASP"/>
    <property type="match status" value="1"/>
</dbReference>
<dbReference type="GO" id="GO:0046872">
    <property type="term" value="F:metal ion binding"/>
    <property type="evidence" value="ECO:0007669"/>
    <property type="project" value="InterPro"/>
</dbReference>
<dbReference type="PANTHER" id="PTHR21621">
    <property type="entry name" value="RIBOSOMAL PROTEIN S6 MODIFICATION PROTEIN"/>
    <property type="match status" value="1"/>
</dbReference>
<evidence type="ECO:0000259" key="2">
    <source>
        <dbReference type="PROSITE" id="PS50975"/>
    </source>
</evidence>
<dbReference type="GO" id="GO:0005737">
    <property type="term" value="C:cytoplasm"/>
    <property type="evidence" value="ECO:0007669"/>
    <property type="project" value="TreeGrafter"/>
</dbReference>
<dbReference type="SUPFAM" id="SSF56059">
    <property type="entry name" value="Glutathione synthetase ATP-binding domain-like"/>
    <property type="match status" value="1"/>
</dbReference>
<dbReference type="PANTHER" id="PTHR21621:SF0">
    <property type="entry name" value="BETA-CITRYLGLUTAMATE SYNTHASE B-RELATED"/>
    <property type="match status" value="1"/>
</dbReference>
<dbReference type="InterPro" id="IPR011761">
    <property type="entry name" value="ATP-grasp"/>
</dbReference>
<proteinExistence type="predicted"/>
<keyword evidence="1" id="KW-0547">Nucleotide-binding</keyword>
<dbReference type="Gene3D" id="3.30.470.20">
    <property type="entry name" value="ATP-grasp fold, B domain"/>
    <property type="match status" value="1"/>
</dbReference>
<name>A0A101XSZ9_9BACL</name>
<dbReference type="Proteomes" id="UP000053557">
    <property type="component" value="Unassembled WGS sequence"/>
</dbReference>
<keyword evidence="1" id="KW-0067">ATP-binding</keyword>
<gene>
    <name evidence="3" type="ORF">ATW55_07255</name>
</gene>
<protein>
    <recommendedName>
        <fullName evidence="2">ATP-grasp domain-containing protein</fullName>
    </recommendedName>
</protein>
<comment type="caution">
    <text evidence="3">The sequence shown here is derived from an EMBL/GenBank/DDBJ whole genome shotgun (WGS) entry which is preliminary data.</text>
</comment>
<evidence type="ECO:0000256" key="1">
    <source>
        <dbReference type="PROSITE-ProRule" id="PRU00409"/>
    </source>
</evidence>
<dbReference type="GO" id="GO:0005524">
    <property type="term" value="F:ATP binding"/>
    <property type="evidence" value="ECO:0007669"/>
    <property type="project" value="UniProtKB-UniRule"/>
</dbReference>
<dbReference type="Pfam" id="PF14398">
    <property type="entry name" value="ATPgrasp_YheCD"/>
    <property type="match status" value="1"/>
</dbReference>
<accession>A0A101XSZ9</accession>
<reference evidence="3 4" key="1">
    <citation type="submission" date="2015-12" db="EMBL/GenBank/DDBJ databases">
        <title>Draft genome sequence of Acidibacillus ferrooxidans ITV001, isolated from a chalcopyrite acid mine drainage site in Brazil.</title>
        <authorList>
            <person name="Dall'Agnol H."/>
            <person name="Nancucheo I."/>
            <person name="Johnson B."/>
            <person name="Oliveira R."/>
            <person name="Leite L."/>
            <person name="Pylro V."/>
            <person name="Nunes G.L."/>
            <person name="Tzotzos G."/>
            <person name="Fernandes G.R."/>
            <person name="Dutra J."/>
            <person name="Orellana S.C."/>
            <person name="Oliveira G."/>
        </authorList>
    </citation>
    <scope>NUCLEOTIDE SEQUENCE [LARGE SCALE GENOMIC DNA]</scope>
    <source>
        <strain evidence="4">ITV01</strain>
    </source>
</reference>
<dbReference type="GO" id="GO:0018169">
    <property type="term" value="F:ribosomal S6-glutamic acid ligase activity"/>
    <property type="evidence" value="ECO:0007669"/>
    <property type="project" value="TreeGrafter"/>
</dbReference>
<dbReference type="GO" id="GO:0009432">
    <property type="term" value="P:SOS response"/>
    <property type="evidence" value="ECO:0007669"/>
    <property type="project" value="TreeGrafter"/>
</dbReference>